<keyword evidence="2" id="KW-1185">Reference proteome</keyword>
<reference evidence="1" key="2">
    <citation type="submission" date="2021-01" db="EMBL/GenBank/DDBJ databases">
        <authorList>
            <person name="Schikora-Tamarit M.A."/>
        </authorList>
    </citation>
    <scope>NUCLEOTIDE SEQUENCE</scope>
    <source>
        <strain evidence="1">CBS2887</strain>
    </source>
</reference>
<accession>A0A9P8Q467</accession>
<proteinExistence type="predicted"/>
<evidence type="ECO:0000313" key="1">
    <source>
        <dbReference type="EMBL" id="KAH3683741.1"/>
    </source>
</evidence>
<dbReference type="Proteomes" id="UP000774326">
    <property type="component" value="Unassembled WGS sequence"/>
</dbReference>
<evidence type="ECO:0000313" key="2">
    <source>
        <dbReference type="Proteomes" id="UP000774326"/>
    </source>
</evidence>
<protein>
    <submittedName>
        <fullName evidence="1">Uncharacterized protein</fullName>
    </submittedName>
</protein>
<name>A0A9P8Q467_WICPI</name>
<dbReference type="AlphaFoldDB" id="A0A9P8Q467"/>
<reference evidence="1" key="1">
    <citation type="journal article" date="2021" name="Open Biol.">
        <title>Shared evolutionary footprints suggest mitochondrial oxidative damage underlies multiple complex I losses in fungi.</title>
        <authorList>
            <person name="Schikora-Tamarit M.A."/>
            <person name="Marcet-Houben M."/>
            <person name="Nosek J."/>
            <person name="Gabaldon T."/>
        </authorList>
    </citation>
    <scope>NUCLEOTIDE SEQUENCE</scope>
    <source>
        <strain evidence="1">CBS2887</strain>
    </source>
</reference>
<dbReference type="OrthoDB" id="10493263at2759"/>
<sequence>MMDSFGPPLSTAMIGVPNFMASTGTIPKCSKEGVYNNISDSESNNSFKLEEIEVRTSFKVSDFKWSEVVLKLWYDSMANSMFFFGSNLLILKRNGLSDMNLSKMVFVELEMTSFSRETHG</sequence>
<dbReference type="EMBL" id="JAEUBG010002973">
    <property type="protein sequence ID" value="KAH3683741.1"/>
    <property type="molecule type" value="Genomic_DNA"/>
</dbReference>
<comment type="caution">
    <text evidence="1">The sequence shown here is derived from an EMBL/GenBank/DDBJ whole genome shotgun (WGS) entry which is preliminary data.</text>
</comment>
<gene>
    <name evidence="1" type="ORF">WICPIJ_005302</name>
</gene>
<organism evidence="1 2">
    <name type="scientific">Wickerhamomyces pijperi</name>
    <name type="common">Yeast</name>
    <name type="synonym">Pichia pijperi</name>
    <dbReference type="NCBI Taxonomy" id="599730"/>
    <lineage>
        <taxon>Eukaryota</taxon>
        <taxon>Fungi</taxon>
        <taxon>Dikarya</taxon>
        <taxon>Ascomycota</taxon>
        <taxon>Saccharomycotina</taxon>
        <taxon>Saccharomycetes</taxon>
        <taxon>Phaffomycetales</taxon>
        <taxon>Wickerhamomycetaceae</taxon>
        <taxon>Wickerhamomyces</taxon>
    </lineage>
</organism>